<name>A0A2K5BYU8_AOTNA</name>
<protein>
    <recommendedName>
        <fullName evidence="3">WAP domain-containing protein</fullName>
    </recommendedName>
</protein>
<evidence type="ECO:0008006" key="3">
    <source>
        <dbReference type="Google" id="ProtNLM"/>
    </source>
</evidence>
<accession>A0A2K5BYU8</accession>
<proteinExistence type="predicted"/>
<dbReference type="GeneTree" id="ENSGT00940000171136"/>
<dbReference type="STRING" id="37293.ENSANAP00000001618"/>
<keyword evidence="2" id="KW-1185">Reference proteome</keyword>
<dbReference type="Proteomes" id="UP000233020">
    <property type="component" value="Unplaced"/>
</dbReference>
<dbReference type="AlphaFoldDB" id="A0A2K5BYU8"/>
<evidence type="ECO:0000313" key="1">
    <source>
        <dbReference type="Ensembl" id="ENSANAP00000001618.1"/>
    </source>
</evidence>
<evidence type="ECO:0000313" key="2">
    <source>
        <dbReference type="Proteomes" id="UP000233020"/>
    </source>
</evidence>
<dbReference type="Ensembl" id="ENSANAT00000014832.1">
    <property type="protein sequence ID" value="ENSANAP00000001618.1"/>
    <property type="gene ID" value="ENSANAG00000014170.1"/>
</dbReference>
<reference evidence="1" key="1">
    <citation type="submission" date="2025-08" db="UniProtKB">
        <authorList>
            <consortium name="Ensembl"/>
        </authorList>
    </citation>
    <scope>IDENTIFICATION</scope>
</reference>
<dbReference type="OMA" id="NICWDEN"/>
<organism evidence="1 2">
    <name type="scientific">Aotus nancymaae</name>
    <name type="common">Ma's night monkey</name>
    <dbReference type="NCBI Taxonomy" id="37293"/>
    <lineage>
        <taxon>Eukaryota</taxon>
        <taxon>Metazoa</taxon>
        <taxon>Chordata</taxon>
        <taxon>Craniata</taxon>
        <taxon>Vertebrata</taxon>
        <taxon>Euteleostomi</taxon>
        <taxon>Mammalia</taxon>
        <taxon>Eutheria</taxon>
        <taxon>Euarchontoglires</taxon>
        <taxon>Primates</taxon>
        <taxon>Haplorrhini</taxon>
        <taxon>Platyrrhini</taxon>
        <taxon>Aotidae</taxon>
        <taxon>Aotus</taxon>
    </lineage>
</organism>
<reference evidence="1" key="2">
    <citation type="submission" date="2025-09" db="UniProtKB">
        <authorList>
            <consortium name="Ensembl"/>
        </authorList>
    </citation>
    <scope>IDENTIFICATION</scope>
</reference>
<sequence>KELLLEECWGKPNADDCTKTCSKAFGCGDKHYKCCWTHCGNICWKNDKTCEDH</sequence>